<name>A0A2Z6EYA2_9BURK</name>
<dbReference type="RefSeq" id="WP_045364214.1">
    <property type="nucleotide sequence ID" value="NZ_AP018150.1"/>
</dbReference>
<keyword evidence="1" id="KW-0223">Dioxygenase</keyword>
<dbReference type="InterPro" id="IPR008775">
    <property type="entry name" value="Phytyl_CoA_dOase-like"/>
</dbReference>
<dbReference type="GO" id="GO:0016706">
    <property type="term" value="F:2-oxoglutarate-dependent dioxygenase activity"/>
    <property type="evidence" value="ECO:0007669"/>
    <property type="project" value="UniProtKB-ARBA"/>
</dbReference>
<proteinExistence type="predicted"/>
<accession>A0A2Z6EYA2</accession>
<dbReference type="KEGG" id="mcys:MCB1EB_2187"/>
<dbReference type="Proteomes" id="UP000282597">
    <property type="component" value="Chromosome"/>
</dbReference>
<dbReference type="AlphaFoldDB" id="A0A2Z6EYA2"/>
<protein>
    <submittedName>
        <fullName evidence="1">Phytanoyl-CoA dioxygenase</fullName>
    </submittedName>
</protein>
<dbReference type="GO" id="GO:0005506">
    <property type="term" value="F:iron ion binding"/>
    <property type="evidence" value="ECO:0007669"/>
    <property type="project" value="UniProtKB-ARBA"/>
</dbReference>
<keyword evidence="2" id="KW-1185">Reference proteome</keyword>
<dbReference type="PANTHER" id="PTHR20883:SF51">
    <property type="entry name" value="PHYTANOYL-COA HYDROXYLASE"/>
    <property type="match status" value="1"/>
</dbReference>
<dbReference type="Pfam" id="PF05721">
    <property type="entry name" value="PhyH"/>
    <property type="match status" value="1"/>
</dbReference>
<keyword evidence="1" id="KW-0560">Oxidoreductase</keyword>
<evidence type="ECO:0000313" key="2">
    <source>
        <dbReference type="Proteomes" id="UP000282597"/>
    </source>
</evidence>
<dbReference type="SUPFAM" id="SSF51197">
    <property type="entry name" value="Clavaminate synthase-like"/>
    <property type="match status" value="1"/>
</dbReference>
<reference evidence="1 2" key="1">
    <citation type="journal article" date="2018" name="Microbes Environ.">
        <title>Comparative Genomic Insights into Endofungal Lifestyles of Two Bacterial Endosymbionts, Mycoavidus cysteinexigens and Burkholderia rhizoxinica.</title>
        <authorList>
            <person name="Sharmin D."/>
            <person name="Guo Y."/>
            <person name="Nishizawa T."/>
            <person name="Ohshima S."/>
            <person name="Sato Y."/>
            <person name="Takashima Y."/>
            <person name="Narisawa K."/>
            <person name="Ohta H."/>
        </authorList>
    </citation>
    <scope>NUCLEOTIDE SEQUENCE [LARGE SCALE GENOMIC DNA]</scope>
    <source>
        <strain evidence="1 2">B1-EB</strain>
    </source>
</reference>
<gene>
    <name evidence="1" type="ORF">MCB1EB_2187</name>
</gene>
<dbReference type="PANTHER" id="PTHR20883">
    <property type="entry name" value="PHYTANOYL-COA DIOXYGENASE DOMAIN CONTAINING 1"/>
    <property type="match status" value="1"/>
</dbReference>
<sequence>MVDNLKLKQEMAVLREEGFVVVRGLVDAKRCAALRNVAETQLAVGAAPLEYEADLRYPGAPTSRQAAGGETVRRLLDAYGRDALFREWAVTPQIAAWMERYWGEPAVLSRAHHNCIMTKHPAYGSLTGWHRDARYWSFERDDLISVWLALGPEKAENGALWFVPKSHRLQLSAERFDQAKFFRAEQPENIELMQTACSTELAAGDVVFFHCNTLHSAGPNKTDAVKFSLVFTYHGVSNPPLPNSRSAAQDEVALVSSRT</sequence>
<dbReference type="EMBL" id="AP018150">
    <property type="protein sequence ID" value="BBE10348.1"/>
    <property type="molecule type" value="Genomic_DNA"/>
</dbReference>
<organism evidence="1 2">
    <name type="scientific">Mycoavidus cysteinexigens</name>
    <dbReference type="NCBI Taxonomy" id="1553431"/>
    <lineage>
        <taxon>Bacteria</taxon>
        <taxon>Pseudomonadati</taxon>
        <taxon>Pseudomonadota</taxon>
        <taxon>Betaproteobacteria</taxon>
        <taxon>Burkholderiales</taxon>
        <taxon>Burkholderiaceae</taxon>
        <taxon>Mycoavidus</taxon>
    </lineage>
</organism>
<evidence type="ECO:0000313" key="1">
    <source>
        <dbReference type="EMBL" id="BBE10348.1"/>
    </source>
</evidence>
<dbReference type="Gene3D" id="2.60.120.620">
    <property type="entry name" value="q2cbj1_9rhob like domain"/>
    <property type="match status" value="1"/>
</dbReference>